<dbReference type="PANTHER" id="PTHR11710">
    <property type="entry name" value="40S RIBOSOMAL PROTEIN S19"/>
    <property type="match status" value="1"/>
</dbReference>
<gene>
    <name evidence="4" type="primary">rps19e</name>
    <name evidence="5" type="ORF">ACFO0N_15920</name>
</gene>
<evidence type="ECO:0000256" key="2">
    <source>
        <dbReference type="ARBA" id="ARBA00022980"/>
    </source>
</evidence>
<keyword evidence="6" id="KW-1185">Reference proteome</keyword>
<proteinExistence type="inferred from homology"/>
<dbReference type="Pfam" id="PF01090">
    <property type="entry name" value="Ribosomal_S19e"/>
    <property type="match status" value="1"/>
</dbReference>
<dbReference type="Proteomes" id="UP001595921">
    <property type="component" value="Unassembled WGS sequence"/>
</dbReference>
<organism evidence="5 6">
    <name type="scientific">Halobium salinum</name>
    <dbReference type="NCBI Taxonomy" id="1364940"/>
    <lineage>
        <taxon>Archaea</taxon>
        <taxon>Methanobacteriati</taxon>
        <taxon>Methanobacteriota</taxon>
        <taxon>Stenosarchaea group</taxon>
        <taxon>Halobacteria</taxon>
        <taxon>Halobacteriales</taxon>
        <taxon>Haloferacaceae</taxon>
        <taxon>Halobium</taxon>
    </lineage>
</organism>
<dbReference type="SUPFAM" id="SSF46785">
    <property type="entry name" value="Winged helix' DNA-binding domain"/>
    <property type="match status" value="1"/>
</dbReference>
<reference evidence="5 6" key="1">
    <citation type="journal article" date="2019" name="Int. J. Syst. Evol. Microbiol.">
        <title>The Global Catalogue of Microorganisms (GCM) 10K type strain sequencing project: providing services to taxonomists for standard genome sequencing and annotation.</title>
        <authorList>
            <consortium name="The Broad Institute Genomics Platform"/>
            <consortium name="The Broad Institute Genome Sequencing Center for Infectious Disease"/>
            <person name="Wu L."/>
            <person name="Ma J."/>
        </authorList>
    </citation>
    <scope>NUCLEOTIDE SEQUENCE [LARGE SCALE GENOMIC DNA]</scope>
    <source>
        <strain evidence="5 6">CGMCC 1.12553</strain>
    </source>
</reference>
<dbReference type="EMBL" id="JBHSDS010000008">
    <property type="protein sequence ID" value="MFC4359430.1"/>
    <property type="molecule type" value="Genomic_DNA"/>
</dbReference>
<sequence length="153" mass="17047">MVTLYDVPAEDLIEAAAAELEGRIEEPEWVQYSKTGANKELPPQNDDFYYVRAASVLRKVATKGPIGVERLAVAYGGKKRGTNRYRVAKSRNETGAKKIIRTVLQDLEEEGFVETAKGEGRRITGEGQQFLDELAGDVLDELAEENPELERYA</sequence>
<dbReference type="GO" id="GO:0006412">
    <property type="term" value="P:translation"/>
    <property type="evidence" value="ECO:0007669"/>
    <property type="project" value="UniProtKB-UniRule"/>
</dbReference>
<dbReference type="AlphaFoldDB" id="A0ABD5PET0"/>
<evidence type="ECO:0000313" key="6">
    <source>
        <dbReference type="Proteomes" id="UP001595921"/>
    </source>
</evidence>
<keyword evidence="2 4" id="KW-0689">Ribosomal protein</keyword>
<dbReference type="NCBIfam" id="NF006811">
    <property type="entry name" value="PRK09333.1"/>
    <property type="match status" value="1"/>
</dbReference>
<dbReference type="InterPro" id="IPR036388">
    <property type="entry name" value="WH-like_DNA-bd_sf"/>
</dbReference>
<dbReference type="GO" id="GO:1990904">
    <property type="term" value="C:ribonucleoprotein complex"/>
    <property type="evidence" value="ECO:0007669"/>
    <property type="project" value="UniProtKB-KW"/>
</dbReference>
<name>A0ABD5PET0_9EURY</name>
<evidence type="ECO:0000313" key="5">
    <source>
        <dbReference type="EMBL" id="MFC4359430.1"/>
    </source>
</evidence>
<comment type="subunit">
    <text evidence="4">Part of the 30S ribosomal subunit.</text>
</comment>
<dbReference type="Gene3D" id="1.10.10.10">
    <property type="entry name" value="Winged helix-like DNA-binding domain superfamily/Winged helix DNA-binding domain"/>
    <property type="match status" value="1"/>
</dbReference>
<dbReference type="InterPro" id="IPR001266">
    <property type="entry name" value="Ribosomal_eS19"/>
</dbReference>
<comment type="similarity">
    <text evidence="1 4">Belongs to the eukaryotic ribosomal protein eS19 family.</text>
</comment>
<evidence type="ECO:0000256" key="1">
    <source>
        <dbReference type="ARBA" id="ARBA00010014"/>
    </source>
</evidence>
<dbReference type="GO" id="GO:0005840">
    <property type="term" value="C:ribosome"/>
    <property type="evidence" value="ECO:0007669"/>
    <property type="project" value="UniProtKB-KW"/>
</dbReference>
<dbReference type="InterPro" id="IPR027548">
    <property type="entry name" value="Ribosomal_eS19_archaeal"/>
</dbReference>
<evidence type="ECO:0000256" key="4">
    <source>
        <dbReference type="HAMAP-Rule" id="MF_01474"/>
    </source>
</evidence>
<comment type="function">
    <text evidence="4">May be involved in maturation of the 30S ribosomal subunit.</text>
</comment>
<dbReference type="InterPro" id="IPR036390">
    <property type="entry name" value="WH_DNA-bd_sf"/>
</dbReference>
<dbReference type="HAMAP" id="MF_01474">
    <property type="entry name" value="Ribosomal_eS19"/>
    <property type="match status" value="1"/>
</dbReference>
<comment type="caution">
    <text evidence="5">The sequence shown here is derived from an EMBL/GenBank/DDBJ whole genome shotgun (WGS) entry which is preliminary data.</text>
</comment>
<dbReference type="RefSeq" id="WP_267621768.1">
    <property type="nucleotide sequence ID" value="NZ_JAODIW010000006.1"/>
</dbReference>
<protein>
    <recommendedName>
        <fullName evidence="4">Small ribosomal subunit protein eS19</fullName>
    </recommendedName>
</protein>
<dbReference type="SMART" id="SM01413">
    <property type="entry name" value="Ribosomal_S19e"/>
    <property type="match status" value="1"/>
</dbReference>
<dbReference type="PANTHER" id="PTHR11710:SF0">
    <property type="entry name" value="40S RIBOSOMAL PROTEIN S19"/>
    <property type="match status" value="1"/>
</dbReference>
<keyword evidence="3 4" id="KW-0687">Ribonucleoprotein</keyword>
<accession>A0ABD5PET0</accession>
<evidence type="ECO:0000256" key="3">
    <source>
        <dbReference type="ARBA" id="ARBA00023274"/>
    </source>
</evidence>